<evidence type="ECO:0000256" key="1">
    <source>
        <dbReference type="SAM" id="SignalP"/>
    </source>
</evidence>
<accession>A0ABW8YTH8</accession>
<proteinExistence type="predicted"/>
<gene>
    <name evidence="2" type="ORF">ABS766_04200</name>
</gene>
<feature type="chain" id="PRO_5045970724" evidence="1">
    <location>
        <begin position="21"/>
        <end position="429"/>
    </location>
</feature>
<feature type="signal peptide" evidence="1">
    <location>
        <begin position="1"/>
        <end position="20"/>
    </location>
</feature>
<dbReference type="InterPro" id="IPR046219">
    <property type="entry name" value="DUF6252"/>
</dbReference>
<dbReference type="PROSITE" id="PS51257">
    <property type="entry name" value="PROKAR_LIPOPROTEIN"/>
    <property type="match status" value="1"/>
</dbReference>
<dbReference type="RefSeq" id="WP_408083868.1">
    <property type="nucleotide sequence ID" value="NZ_JBELPZ010000002.1"/>
</dbReference>
<dbReference type="Pfam" id="PF19765">
    <property type="entry name" value="DUF6252"/>
    <property type="match status" value="3"/>
</dbReference>
<keyword evidence="1" id="KW-0732">Signal</keyword>
<comment type="caution">
    <text evidence="2">The sequence shown here is derived from an EMBL/GenBank/DDBJ whole genome shotgun (WGS) entry which is preliminary data.</text>
</comment>
<evidence type="ECO:0000313" key="3">
    <source>
        <dbReference type="Proteomes" id="UP001629156"/>
    </source>
</evidence>
<name>A0ABW8YTH8_9FLAO</name>
<dbReference type="Proteomes" id="UP001629156">
    <property type="component" value="Unassembled WGS sequence"/>
</dbReference>
<keyword evidence="3" id="KW-1185">Reference proteome</keyword>
<sequence length="429" mass="45851">MKKLKLIYPLYFLIAVFVFAGCDTEPIDPVLNDYVPVEDGDAMFEVDFSGQTYEATATTVTMEEGTTTITAVRNTDGAVFSIVIPGTAPGTYATSIISYTPTSESQNHYINVTDTGMSGSVTINTINTVNHTISGTFSFTGYWSDPSANLPTIQFTNGKFTSLPYTSDTEPDPDPETGTPLFKVMIDGEEYIADNYAATVGNGLITISGERGTAGEYVGLAIDGTTEGTYTAEALFLAYSPDGGEDNVYLNIDFESGNSTGEVVITNINQLNHTISGTFSFVGVLENGDSKTFTQGEFTNIPYTTGVSMDDSEFKATVDGVAVDYVDDLVVGYANDDITINGIGADHTITLFIDGSLGLGSYPITDSPTATAKGTYEDENGNQYDAQEGTLIITNISDGWITGTFEFTIENESGTVIHEITNGTFHVEQ</sequence>
<dbReference type="EMBL" id="JBELPZ010000002">
    <property type="protein sequence ID" value="MFL9843614.1"/>
    <property type="molecule type" value="Genomic_DNA"/>
</dbReference>
<protein>
    <submittedName>
        <fullName evidence="2">DUF6252 family protein</fullName>
    </submittedName>
</protein>
<organism evidence="2 3">
    <name type="scientific">Flavobacterium rhizosphaerae</name>
    <dbReference type="NCBI Taxonomy" id="3163298"/>
    <lineage>
        <taxon>Bacteria</taxon>
        <taxon>Pseudomonadati</taxon>
        <taxon>Bacteroidota</taxon>
        <taxon>Flavobacteriia</taxon>
        <taxon>Flavobacteriales</taxon>
        <taxon>Flavobacteriaceae</taxon>
        <taxon>Flavobacterium</taxon>
    </lineage>
</organism>
<reference evidence="2 3" key="1">
    <citation type="submission" date="2024-06" db="EMBL/GenBank/DDBJ databases">
        <authorList>
            <person name="Kaempfer P."/>
            <person name="Viver T."/>
        </authorList>
    </citation>
    <scope>NUCLEOTIDE SEQUENCE [LARGE SCALE GENOMIC DNA]</scope>
    <source>
        <strain evidence="2 3">ST-119</strain>
    </source>
</reference>
<evidence type="ECO:0000313" key="2">
    <source>
        <dbReference type="EMBL" id="MFL9843614.1"/>
    </source>
</evidence>